<dbReference type="Gene3D" id="3.10.450.50">
    <property type="match status" value="1"/>
</dbReference>
<dbReference type="Pfam" id="PF12680">
    <property type="entry name" value="SnoaL_2"/>
    <property type="match status" value="1"/>
</dbReference>
<evidence type="ECO:0000259" key="1">
    <source>
        <dbReference type="Pfam" id="PF12680"/>
    </source>
</evidence>
<evidence type="ECO:0000313" key="3">
    <source>
        <dbReference type="Proteomes" id="UP000230161"/>
    </source>
</evidence>
<dbReference type="InterPro" id="IPR037401">
    <property type="entry name" value="SnoaL-like"/>
</dbReference>
<gene>
    <name evidence="2" type="ORF">CLV54_0133</name>
</gene>
<dbReference type="AlphaFoldDB" id="A0A2M9C3L0"/>
<dbReference type="EMBL" id="PGFB01000001">
    <property type="protein sequence ID" value="PJJ65106.1"/>
    <property type="molecule type" value="Genomic_DNA"/>
</dbReference>
<dbReference type="SUPFAM" id="SSF54427">
    <property type="entry name" value="NTF2-like"/>
    <property type="match status" value="1"/>
</dbReference>
<protein>
    <recommendedName>
        <fullName evidence="1">SnoaL-like domain-containing protein</fullName>
    </recommendedName>
</protein>
<dbReference type="InterPro" id="IPR032710">
    <property type="entry name" value="NTF2-like_dom_sf"/>
</dbReference>
<keyword evidence="3" id="KW-1185">Reference proteome</keyword>
<evidence type="ECO:0000313" key="2">
    <source>
        <dbReference type="EMBL" id="PJJ65106.1"/>
    </source>
</evidence>
<dbReference type="OrthoDB" id="5176305at2"/>
<comment type="caution">
    <text evidence="2">The sequence shown here is derived from an EMBL/GenBank/DDBJ whole genome shotgun (WGS) entry which is preliminary data.</text>
</comment>
<name>A0A2M9C3L0_9MICO</name>
<proteinExistence type="predicted"/>
<reference evidence="2 3" key="1">
    <citation type="submission" date="2017-11" db="EMBL/GenBank/DDBJ databases">
        <title>Genomic Encyclopedia of Archaeal and Bacterial Type Strains, Phase II (KMG-II): From Individual Species to Whole Genera.</title>
        <authorList>
            <person name="Goeker M."/>
        </authorList>
    </citation>
    <scope>NUCLEOTIDE SEQUENCE [LARGE SCALE GENOMIC DNA]</scope>
    <source>
        <strain evidence="2 3">DSM 25625</strain>
    </source>
</reference>
<sequence length="149" mass="16548">MTSESQSAAALRDCRSALFQNLGDPSTVSAFFDQVADDVSWTVEGTHPLAGAFTSKTEFVRATFDRLAPLMRDQVRLRLLRVFIDGDTVIAELQAGSTTLEGSPYDNRLCWVCRFAGTAADDLIVEVHAYLDSAMVTWTVARNERRPLW</sequence>
<accession>A0A2M9C3L0</accession>
<dbReference type="Proteomes" id="UP000230161">
    <property type="component" value="Unassembled WGS sequence"/>
</dbReference>
<dbReference type="PANTHER" id="PTHR41252:SF1">
    <property type="entry name" value="BLR2505 PROTEIN"/>
    <property type="match status" value="1"/>
</dbReference>
<dbReference type="PANTHER" id="PTHR41252">
    <property type="entry name" value="BLR2505 PROTEIN"/>
    <property type="match status" value="1"/>
</dbReference>
<organism evidence="2 3">
    <name type="scientific">Compostimonas suwonensis</name>
    <dbReference type="NCBI Taxonomy" id="1048394"/>
    <lineage>
        <taxon>Bacteria</taxon>
        <taxon>Bacillati</taxon>
        <taxon>Actinomycetota</taxon>
        <taxon>Actinomycetes</taxon>
        <taxon>Micrococcales</taxon>
        <taxon>Microbacteriaceae</taxon>
        <taxon>Compostimonas</taxon>
    </lineage>
</organism>
<dbReference type="RefSeq" id="WP_100343039.1">
    <property type="nucleotide sequence ID" value="NZ_PGFB01000001.1"/>
</dbReference>
<feature type="domain" description="SnoaL-like" evidence="1">
    <location>
        <begin position="28"/>
        <end position="126"/>
    </location>
</feature>